<gene>
    <name evidence="2" type="ORF">DSM104329_02270</name>
</gene>
<dbReference type="EMBL" id="CP087164">
    <property type="protein sequence ID" value="UGS35873.1"/>
    <property type="molecule type" value="Genomic_DNA"/>
</dbReference>
<evidence type="ECO:0008006" key="4">
    <source>
        <dbReference type="Google" id="ProtNLM"/>
    </source>
</evidence>
<dbReference type="AlphaFoldDB" id="A0A9E6XXG5"/>
<dbReference type="RefSeq" id="WP_259315553.1">
    <property type="nucleotide sequence ID" value="NZ_CP087164.1"/>
</dbReference>
<name>A0A9E6XXG5_9ACTN</name>
<protein>
    <recommendedName>
        <fullName evidence="4">C2H2-type domain-containing protein</fullName>
    </recommendedName>
</protein>
<organism evidence="2 3">
    <name type="scientific">Capillimicrobium parvum</name>
    <dbReference type="NCBI Taxonomy" id="2884022"/>
    <lineage>
        <taxon>Bacteria</taxon>
        <taxon>Bacillati</taxon>
        <taxon>Actinomycetota</taxon>
        <taxon>Thermoleophilia</taxon>
        <taxon>Solirubrobacterales</taxon>
        <taxon>Capillimicrobiaceae</taxon>
        <taxon>Capillimicrobium</taxon>
    </lineage>
</organism>
<sequence>MTPKQIATNQAQISCDVCGRTLLRGEHADIFLHSGERRTVCELCTQRAANEGWIREAFADDLPVRARGRRERGSLFGRFGRRRAPNGQAAAGGLSRGPRAAADEPLEAPVLPYGDDNDPTYVAEVAPAPAPPPRVEPSLEIPRERHVHAVPTNADMKRARAVEVFNASTHPRTVSGVARSLGAPFVVVRPSETEGSIVSITAGWELCWYRYEVDLADEAAGVRVSAQGDEISELDPADQVPNAAADERGEIRLVAG</sequence>
<proteinExistence type="predicted"/>
<evidence type="ECO:0000313" key="3">
    <source>
        <dbReference type="Proteomes" id="UP001162834"/>
    </source>
</evidence>
<evidence type="ECO:0000256" key="1">
    <source>
        <dbReference type="SAM" id="MobiDB-lite"/>
    </source>
</evidence>
<evidence type="ECO:0000313" key="2">
    <source>
        <dbReference type="EMBL" id="UGS35873.1"/>
    </source>
</evidence>
<feature type="region of interest" description="Disordered" evidence="1">
    <location>
        <begin position="78"/>
        <end position="100"/>
    </location>
</feature>
<accession>A0A9E6XXG5</accession>
<keyword evidence="3" id="KW-1185">Reference proteome</keyword>
<dbReference type="KEGG" id="sbae:DSM104329_02270"/>
<dbReference type="Proteomes" id="UP001162834">
    <property type="component" value="Chromosome"/>
</dbReference>
<reference evidence="2" key="1">
    <citation type="journal article" date="2022" name="Int. J. Syst. Evol. Microbiol.">
        <title>Pseudomonas aegrilactucae sp. nov. and Pseudomonas morbosilactucae sp. nov., pathogens causing bacterial rot of lettuce in Japan.</title>
        <authorList>
            <person name="Sawada H."/>
            <person name="Fujikawa T."/>
            <person name="Satou M."/>
        </authorList>
    </citation>
    <scope>NUCLEOTIDE SEQUENCE</scope>
    <source>
        <strain evidence="2">0166_1</strain>
    </source>
</reference>